<dbReference type="AlphaFoldDB" id="A0A0B7NGE0"/>
<evidence type="ECO:0000313" key="14">
    <source>
        <dbReference type="Proteomes" id="UP000054107"/>
    </source>
</evidence>
<dbReference type="GO" id="GO:0006896">
    <property type="term" value="P:Golgi to vacuole transport"/>
    <property type="evidence" value="ECO:0007669"/>
    <property type="project" value="TreeGrafter"/>
</dbReference>
<dbReference type="STRING" id="35722.A0A0B7NGE0"/>
<dbReference type="GO" id="GO:0006623">
    <property type="term" value="P:protein targeting to vacuole"/>
    <property type="evidence" value="ECO:0007669"/>
    <property type="project" value="TreeGrafter"/>
</dbReference>
<evidence type="ECO:0000256" key="6">
    <source>
        <dbReference type="ARBA" id="ARBA00022927"/>
    </source>
</evidence>
<dbReference type="InterPro" id="IPR011989">
    <property type="entry name" value="ARM-like"/>
</dbReference>
<proteinExistence type="inferred from homology"/>
<organism evidence="13 14">
    <name type="scientific">Parasitella parasitica</name>
    <dbReference type="NCBI Taxonomy" id="35722"/>
    <lineage>
        <taxon>Eukaryota</taxon>
        <taxon>Fungi</taxon>
        <taxon>Fungi incertae sedis</taxon>
        <taxon>Mucoromycota</taxon>
        <taxon>Mucoromycotina</taxon>
        <taxon>Mucoromycetes</taxon>
        <taxon>Mucorales</taxon>
        <taxon>Mucorineae</taxon>
        <taxon>Mucoraceae</taxon>
        <taxon>Parasitella</taxon>
    </lineage>
</organism>
<gene>
    <name evidence="13" type="primary">PARPA_11919.1 scaffold 44722</name>
</gene>
<dbReference type="SUPFAM" id="SSF48371">
    <property type="entry name" value="ARM repeat"/>
    <property type="match status" value="1"/>
</dbReference>
<dbReference type="Pfam" id="PF26171">
    <property type="entry name" value="Mu_AP3"/>
    <property type="match status" value="1"/>
</dbReference>
<feature type="compositionally biased region" description="Basic and acidic residues" evidence="10">
    <location>
        <begin position="828"/>
        <end position="837"/>
    </location>
</feature>
<dbReference type="PANTHER" id="PTHR22781">
    <property type="entry name" value="DELTA ADAPTIN-RELATED"/>
    <property type="match status" value="1"/>
</dbReference>
<feature type="domain" description="AP-3 complex subunit delta Mu C-terminal" evidence="12">
    <location>
        <begin position="1043"/>
        <end position="1163"/>
    </location>
</feature>
<feature type="compositionally biased region" description="Basic and acidic residues" evidence="10">
    <location>
        <begin position="805"/>
        <end position="821"/>
    </location>
</feature>
<feature type="domain" description="Clathrin/coatomer adaptor adaptin-like N-terminal" evidence="11">
    <location>
        <begin position="20"/>
        <end position="581"/>
    </location>
</feature>
<keyword evidence="4" id="KW-0813">Transport</keyword>
<evidence type="ECO:0000256" key="9">
    <source>
        <dbReference type="ARBA" id="ARBA00083145"/>
    </source>
</evidence>
<name>A0A0B7NGE0_9FUNG</name>
<dbReference type="GO" id="GO:0030123">
    <property type="term" value="C:AP-3 adaptor complex"/>
    <property type="evidence" value="ECO:0007669"/>
    <property type="project" value="InterPro"/>
</dbReference>
<evidence type="ECO:0000256" key="5">
    <source>
        <dbReference type="ARBA" id="ARBA00022737"/>
    </source>
</evidence>
<evidence type="ECO:0000256" key="10">
    <source>
        <dbReference type="SAM" id="MobiDB-lite"/>
    </source>
</evidence>
<dbReference type="InterPro" id="IPR058898">
    <property type="entry name" value="Mu_AP3"/>
</dbReference>
<dbReference type="Proteomes" id="UP000054107">
    <property type="component" value="Unassembled WGS sequence"/>
</dbReference>
<evidence type="ECO:0000256" key="4">
    <source>
        <dbReference type="ARBA" id="ARBA00022448"/>
    </source>
</evidence>
<comment type="similarity">
    <text evidence="2">Belongs to the adaptor complexes large subunit family.</text>
</comment>
<evidence type="ECO:0000313" key="13">
    <source>
        <dbReference type="EMBL" id="CEP17621.1"/>
    </source>
</evidence>
<dbReference type="FunFam" id="1.25.10.10:FF:000251">
    <property type="entry name" value="AP-3 complex subunit delta"/>
    <property type="match status" value="1"/>
</dbReference>
<evidence type="ECO:0000256" key="2">
    <source>
        <dbReference type="ARBA" id="ARBA00006613"/>
    </source>
</evidence>
<keyword evidence="6" id="KW-0653">Protein transport</keyword>
<dbReference type="GO" id="GO:0010008">
    <property type="term" value="C:endosome membrane"/>
    <property type="evidence" value="ECO:0007669"/>
    <property type="project" value="TreeGrafter"/>
</dbReference>
<comment type="subcellular location">
    <subcellularLocation>
        <location evidence="1">Cytoplasmic vesicle</location>
        <location evidence="1">Clathrin-coated vesicle membrane</location>
        <topology evidence="1">Peripheral membrane protein</topology>
        <orientation evidence="1">Cytoplasmic side</orientation>
    </subcellularLocation>
</comment>
<evidence type="ECO:0000259" key="12">
    <source>
        <dbReference type="Pfam" id="PF26171"/>
    </source>
</evidence>
<evidence type="ECO:0000256" key="7">
    <source>
        <dbReference type="ARBA" id="ARBA00023136"/>
    </source>
</evidence>
<dbReference type="InterPro" id="IPR016024">
    <property type="entry name" value="ARM-type_fold"/>
</dbReference>
<feature type="region of interest" description="Disordered" evidence="10">
    <location>
        <begin position="651"/>
        <end position="696"/>
    </location>
</feature>
<keyword evidence="5" id="KW-0677">Repeat</keyword>
<dbReference type="InterPro" id="IPR017105">
    <property type="entry name" value="AP3_complex_dsu"/>
</dbReference>
<dbReference type="InterPro" id="IPR002553">
    <property type="entry name" value="Clathrin/coatomer_adapt-like_N"/>
</dbReference>
<protein>
    <recommendedName>
        <fullName evidence="3">AP-3 complex subunit delta</fullName>
    </recommendedName>
    <alternativeName>
        <fullName evidence="9">Adaptor-related protein complex 3 subunit delta</fullName>
    </alternativeName>
    <alternativeName>
        <fullName evidence="8">Delta-adaptin 3</fullName>
    </alternativeName>
</protein>
<reference evidence="13 14" key="1">
    <citation type="submission" date="2014-09" db="EMBL/GenBank/DDBJ databases">
        <authorList>
            <person name="Ellenberger Sabrina"/>
        </authorList>
    </citation>
    <scope>NUCLEOTIDE SEQUENCE [LARGE SCALE GENOMIC DNA]</scope>
    <source>
        <strain evidence="13 14">CBS 412.66</strain>
    </source>
</reference>
<dbReference type="EMBL" id="LN733710">
    <property type="protein sequence ID" value="CEP17621.1"/>
    <property type="molecule type" value="Genomic_DNA"/>
</dbReference>
<dbReference type="OrthoDB" id="10264595at2759"/>
<sequence>MFEKSLTDLIRGIRANKKNEQKYIAVCLQEIRNEVKSNDLDIKATAVAKLTYLQMLGYDMSWASFYMVEVMSSPKFLHKRTGYLAATLSFQQDTDVLMLTTNLIKKDLASSLPVDIGVALNGLSHIVTPDLARDLSPDLVSMLNHSRPYIRKKVVLVLYKVFLKYPEALRISFPRLKEKLEDPDPSVVSSVISVICELARKNPKNYLSLAPQLFKLLTSSSNNWMLIKIIKLFASLTPLEPRLIKKLLPPLTSLIQTTPAMSLLYECIYTVITGGFLEAAGDAGHALAATCTNKLRKFLEDPDQNLKYVGLLAMSKLLVTHPRLVAEHKDLILECIDDEDISIRLRALDLVVGMVHRKNIVDIVKRLITHIMPEQAEQSLHDPSTIFDPVYRTDIIHRIIFMCSQNHYHHLNDFEWYISVLIGITYKAGVNVGDVLTNQLMDVSVRVKSVREYAVKQMYHLLQDKNFLETAKRRDSNIEVLSAAAWICGEYCNYLDDIPTTLECLLAPQAAHLPVKVQTIYVHSIIKIFAFWASQLTSQWNTELQHEFVKVTQVMRDKMDMFTHSTDLEVQERAYDVKSLFNIILDAVNAQNGVPAVLKGLPELFFMYELNPVAPKAQFKVPIPEGLDLDVWINDPLPDLILDVDSDDSKESAQASYRHKKKKKLSKHTSDDEETKEKRRAARREARKNDPFYIPNSGKKITDFDSEIDSIPIVELRLDDTKKPKKTKRVKKPAVQPIYAEEEMPENAAISDDEKPTAKGVVYTKKSTRDIFESTEDSGLNSVDLSTPLGEDEKFEQPKTYLSPEEVRIKEESRYRAEKKALRALQKQNKELQESSKKSKTKKHEKQSAPTITDKKKKKKKKSTPLSKKAESIAQNEELAPEELNVNMDDIKEAVNEKENPPVEIFSNEQVSLVSLMHEIQMAMNTNSLDKMGLLQLNAAKDVPMIDIHFTIRNKGQVMLPNFHMQFGQSFDMKCVLNEDSSVASATEHFELQSNEKVECVAQFQVERNPRRGLCLRGDLFYDVEGSSAIHQHAIEIPIPVSLFLVEAPMDPTAFATLLAEHGSEFAYHSNVQVQAALQESSSIQQAIIDAFEVVTRSSGLTVVEVIAGAASLYGKSIIQSNQVAGLLKCNLNMENKTATLTIDLKSTDEDLLDGIVYQLESIQNSLQ</sequence>
<evidence type="ECO:0000256" key="8">
    <source>
        <dbReference type="ARBA" id="ARBA00076742"/>
    </source>
</evidence>
<dbReference type="Pfam" id="PF01602">
    <property type="entry name" value="Adaptin_N"/>
    <property type="match status" value="1"/>
</dbReference>
<keyword evidence="14" id="KW-1185">Reference proteome</keyword>
<dbReference type="GO" id="GO:0030665">
    <property type="term" value="C:clathrin-coated vesicle membrane"/>
    <property type="evidence" value="ECO:0007669"/>
    <property type="project" value="UniProtKB-SubCell"/>
</dbReference>
<dbReference type="PANTHER" id="PTHR22781:SF12">
    <property type="entry name" value="AP-3 COMPLEX SUBUNIT DELTA-1"/>
    <property type="match status" value="1"/>
</dbReference>
<feature type="compositionally biased region" description="Basic residues" evidence="10">
    <location>
        <begin position="657"/>
        <end position="667"/>
    </location>
</feature>
<feature type="region of interest" description="Disordered" evidence="10">
    <location>
        <begin position="773"/>
        <end position="881"/>
    </location>
</feature>
<dbReference type="Gene3D" id="1.25.10.10">
    <property type="entry name" value="Leucine-rich Repeat Variant"/>
    <property type="match status" value="1"/>
</dbReference>
<evidence type="ECO:0000259" key="11">
    <source>
        <dbReference type="Pfam" id="PF01602"/>
    </source>
</evidence>
<keyword evidence="7" id="KW-0472">Membrane</keyword>
<evidence type="ECO:0000256" key="3">
    <source>
        <dbReference type="ARBA" id="ARBA00015717"/>
    </source>
</evidence>
<evidence type="ECO:0000256" key="1">
    <source>
        <dbReference type="ARBA" id="ARBA00004145"/>
    </source>
</evidence>
<accession>A0A0B7NGE0</accession>